<dbReference type="Proteomes" id="UP000479710">
    <property type="component" value="Unassembled WGS sequence"/>
</dbReference>
<sequence length="77" mass="8194">MTLATSYPPLASCLLQQFGFKAQTLTGDGHVFFSAPTGIYASFSARDIDAVLTSSDLASSMPPLLHLHVASTCHPWP</sequence>
<gene>
    <name evidence="1" type="ORF">E2562_009846</name>
</gene>
<dbReference type="AlphaFoldDB" id="A0A6G1BTT9"/>
<organism evidence="1 2">
    <name type="scientific">Oryza meyeriana var. granulata</name>
    <dbReference type="NCBI Taxonomy" id="110450"/>
    <lineage>
        <taxon>Eukaryota</taxon>
        <taxon>Viridiplantae</taxon>
        <taxon>Streptophyta</taxon>
        <taxon>Embryophyta</taxon>
        <taxon>Tracheophyta</taxon>
        <taxon>Spermatophyta</taxon>
        <taxon>Magnoliopsida</taxon>
        <taxon>Liliopsida</taxon>
        <taxon>Poales</taxon>
        <taxon>Poaceae</taxon>
        <taxon>BOP clade</taxon>
        <taxon>Oryzoideae</taxon>
        <taxon>Oryzeae</taxon>
        <taxon>Oryzinae</taxon>
        <taxon>Oryza</taxon>
        <taxon>Oryza meyeriana</taxon>
    </lineage>
</organism>
<evidence type="ECO:0000313" key="2">
    <source>
        <dbReference type="Proteomes" id="UP000479710"/>
    </source>
</evidence>
<reference evidence="1 2" key="1">
    <citation type="submission" date="2019-11" db="EMBL/GenBank/DDBJ databases">
        <title>Whole genome sequence of Oryza granulata.</title>
        <authorList>
            <person name="Li W."/>
        </authorList>
    </citation>
    <scope>NUCLEOTIDE SEQUENCE [LARGE SCALE GENOMIC DNA]</scope>
    <source>
        <strain evidence="2">cv. Menghai</strain>
        <tissue evidence="1">Leaf</tissue>
    </source>
</reference>
<protein>
    <submittedName>
        <fullName evidence="1">Uncharacterized protein</fullName>
    </submittedName>
</protein>
<accession>A0A6G1BTT9</accession>
<dbReference type="EMBL" id="SPHZ02000011">
    <property type="protein sequence ID" value="KAF0891419.1"/>
    <property type="molecule type" value="Genomic_DNA"/>
</dbReference>
<evidence type="ECO:0000313" key="1">
    <source>
        <dbReference type="EMBL" id="KAF0891419.1"/>
    </source>
</evidence>
<name>A0A6G1BTT9_9ORYZ</name>
<comment type="caution">
    <text evidence="1">The sequence shown here is derived from an EMBL/GenBank/DDBJ whole genome shotgun (WGS) entry which is preliminary data.</text>
</comment>
<keyword evidence="2" id="KW-1185">Reference proteome</keyword>
<proteinExistence type="predicted"/>